<dbReference type="Gene3D" id="3.30.70.590">
    <property type="entry name" value="Poly(A) polymerase predicted RNA binding domain"/>
    <property type="match status" value="1"/>
</dbReference>
<dbReference type="NCBIfam" id="TIGR03671">
    <property type="entry name" value="cca_archaeal"/>
    <property type="match status" value="1"/>
</dbReference>
<keyword evidence="9 10" id="KW-0694">RNA-binding</keyword>
<evidence type="ECO:0000259" key="13">
    <source>
        <dbReference type="Pfam" id="PF09249"/>
    </source>
</evidence>
<dbReference type="Gene3D" id="1.10.1410.30">
    <property type="entry name" value="CCA tRNA nucleotidyltransferase, domain 2"/>
    <property type="match status" value="1"/>
</dbReference>
<comment type="caution">
    <text evidence="15">The sequence shown here is derived from an EMBL/GenBank/DDBJ whole genome shotgun (WGS) entry which is preliminary data.</text>
</comment>
<feature type="domain" description="tRNA nucleotidyltransferase substrate binding" evidence="13">
    <location>
        <begin position="156"/>
        <end position="265"/>
    </location>
</feature>
<dbReference type="Pfam" id="PF09249">
    <property type="entry name" value="tRNA_NucTransf2"/>
    <property type="match status" value="1"/>
</dbReference>
<keyword evidence="4 10" id="KW-0479">Metal-binding</keyword>
<keyword evidence="16" id="KW-1185">Reference proteome</keyword>
<evidence type="ECO:0000259" key="12">
    <source>
        <dbReference type="Pfam" id="PF01909"/>
    </source>
</evidence>
<feature type="binding site" evidence="10">
    <location>
        <position position="141"/>
    </location>
    <ligand>
        <name>ATP</name>
        <dbReference type="ChEBI" id="CHEBI:30616"/>
    </ligand>
</feature>
<comment type="catalytic activity">
    <reaction evidence="10">
        <text>a tRNA precursor + 2 CTP + ATP = a tRNA with a 3' CCA end + 3 diphosphate</text>
        <dbReference type="Rhea" id="RHEA:14433"/>
        <dbReference type="Rhea" id="RHEA-COMP:10465"/>
        <dbReference type="Rhea" id="RHEA-COMP:10468"/>
        <dbReference type="ChEBI" id="CHEBI:30616"/>
        <dbReference type="ChEBI" id="CHEBI:33019"/>
        <dbReference type="ChEBI" id="CHEBI:37563"/>
        <dbReference type="ChEBI" id="CHEBI:74896"/>
        <dbReference type="ChEBI" id="CHEBI:83071"/>
        <dbReference type="EC" id="2.7.7.72"/>
    </reaction>
</comment>
<sequence>MSDEFDAVVSRVREWASPGDGERRRLQRAAATVMARAREAVADLPVEAEVLQVGSTARGTWTAGDRDVDVFVAFPPGLERGELEQHGLDVGHAVLPDGHEEYAEHPYVVGEVDGYAVDLVPCYAVDEATAIQSAVDRTPFHTRYLAGRLDDALAAEVRVTKQFLKGIGVYGSDLRTRGFSGYLTELLTVEYGGFRAFVEAAADWHPPVELDPEAHGTVAFDDPLVVVDPTDPERNVAAVCSADNVARLQHYARELLADPRESLFEPSEPAAYDADAVAAAVARRDTTPVAVRFARPDVVEDQLWPQLRKSLAGLTEELDRRGFDVFRATALADDGAGGSDDPHATDGAGGSDDPHATDGEATDQRERGTAALLVELAVAERPAVERHEGPPVHVRDHATGFYEAYADDPDVAGPYIDGDRYVVERPREFRTARAFLDSDAVLDVRLGPHVASALEDGYEVLAGAEIAGLADSFGVELADYFEPSP</sequence>
<feature type="binding site" evidence="10">
    <location>
        <position position="161"/>
    </location>
    <ligand>
        <name>CTP</name>
        <dbReference type="ChEBI" id="CHEBI:37563"/>
    </ligand>
</feature>
<feature type="binding site" evidence="10">
    <location>
        <position position="58"/>
    </location>
    <ligand>
        <name>CTP</name>
        <dbReference type="ChEBI" id="CHEBI:37563"/>
    </ligand>
</feature>
<gene>
    <name evidence="10 15" type="primary">cca</name>
    <name evidence="15" type="ORF">NDI86_08025</name>
</gene>
<dbReference type="Gene3D" id="3.30.460.10">
    <property type="entry name" value="Beta Polymerase, domain 2"/>
    <property type="match status" value="1"/>
</dbReference>
<evidence type="ECO:0000256" key="10">
    <source>
        <dbReference type="HAMAP-Rule" id="MF_01264"/>
    </source>
</evidence>
<dbReference type="GO" id="GO:0005524">
    <property type="term" value="F:ATP binding"/>
    <property type="evidence" value="ECO:0007669"/>
    <property type="project" value="UniProtKB-KW"/>
</dbReference>
<evidence type="ECO:0000256" key="3">
    <source>
        <dbReference type="ARBA" id="ARBA00022695"/>
    </source>
</evidence>
<evidence type="ECO:0000259" key="14">
    <source>
        <dbReference type="Pfam" id="PF21133"/>
    </source>
</evidence>
<proteinExistence type="inferred from homology"/>
<keyword evidence="5 10" id="KW-0547">Nucleotide-binding</keyword>
<dbReference type="SUPFAM" id="SSF55003">
    <property type="entry name" value="PAP/Archaeal CCA-adding enzyme, C-terminal domain"/>
    <property type="match status" value="1"/>
</dbReference>
<feature type="compositionally biased region" description="Basic and acidic residues" evidence="11">
    <location>
        <begin position="352"/>
        <end position="364"/>
    </location>
</feature>
<dbReference type="EC" id="2.7.7.72" evidence="10"/>
<comment type="function">
    <text evidence="10">Catalyzes the addition and repair of the essential 3'-terminal CCA sequence in tRNAs without using a nucleic acid template. Adds these three nucleotides in the order of C, C, and A to the tRNA nucleotide-73, using CTP and ATP as substrates and producing inorganic pyrophosphate. tRNA 3'-terminal CCA addition is required both for tRNA processing and repair. Also involved in tRNA surveillance by mediating tandem CCA addition to generate a CCACCA at the 3' terminus of unstable tRNAs. While stable tRNAs receive only 3'-terminal CCA, unstable tRNAs are marked with CCACCA and rapidly degraded.</text>
</comment>
<protein>
    <recommendedName>
        <fullName evidence="10">CCA-adding enzyme</fullName>
        <ecNumber evidence="10">2.7.7.72</ecNumber>
    </recommendedName>
    <alternativeName>
        <fullName evidence="10">CCA tRNA nucleotidyltransferase</fullName>
    </alternativeName>
    <alternativeName>
        <fullName evidence="10">tRNA CCA-pyrophosphorylase</fullName>
    </alternativeName>
    <alternativeName>
        <fullName evidence="10">tRNA adenylyl-/cytidylyl- transferase</fullName>
    </alternativeName>
    <alternativeName>
        <fullName evidence="10">tRNA nucleotidyltransferase</fullName>
    </alternativeName>
    <alternativeName>
        <fullName evidence="10">tRNA-NT</fullName>
    </alternativeName>
</protein>
<evidence type="ECO:0000256" key="9">
    <source>
        <dbReference type="ARBA" id="ARBA00022884"/>
    </source>
</evidence>
<evidence type="ECO:0000256" key="5">
    <source>
        <dbReference type="ARBA" id="ARBA00022741"/>
    </source>
</evidence>
<feature type="domain" description="CCA-adding enzyme C-terminal" evidence="14">
    <location>
        <begin position="284"/>
        <end position="334"/>
    </location>
</feature>
<evidence type="ECO:0000256" key="4">
    <source>
        <dbReference type="ARBA" id="ARBA00022723"/>
    </source>
</evidence>
<feature type="domain" description="CCA-adding enzyme C-terminal" evidence="14">
    <location>
        <begin position="367"/>
        <end position="463"/>
    </location>
</feature>
<feature type="binding site" evidence="10">
    <location>
        <position position="58"/>
    </location>
    <ligand>
        <name>ATP</name>
        <dbReference type="ChEBI" id="CHEBI:30616"/>
    </ligand>
</feature>
<organism evidence="15 16">
    <name type="scientific">Haloarcula onubensis</name>
    <dbReference type="NCBI Taxonomy" id="2950539"/>
    <lineage>
        <taxon>Archaea</taxon>
        <taxon>Methanobacteriati</taxon>
        <taxon>Methanobacteriota</taxon>
        <taxon>Stenosarchaea group</taxon>
        <taxon>Halobacteria</taxon>
        <taxon>Halobacteriales</taxon>
        <taxon>Haloarculaceae</taxon>
        <taxon>Haloarcula</taxon>
    </lineage>
</organism>
<dbReference type="PANTHER" id="PTHR39643">
    <property type="entry name" value="CCA-ADDING ENZYME"/>
    <property type="match status" value="1"/>
</dbReference>
<feature type="binding site" evidence="10">
    <location>
        <position position="55"/>
    </location>
    <ligand>
        <name>ATP</name>
        <dbReference type="ChEBI" id="CHEBI:30616"/>
    </ligand>
</feature>
<dbReference type="Proteomes" id="UP001268864">
    <property type="component" value="Unassembled WGS sequence"/>
</dbReference>
<dbReference type="EMBL" id="JAMQOS010000002">
    <property type="protein sequence ID" value="MDS0282069.1"/>
    <property type="molecule type" value="Genomic_DNA"/>
</dbReference>
<keyword evidence="7 10" id="KW-0067">ATP-binding</keyword>
<keyword evidence="2 10" id="KW-0819">tRNA processing</keyword>
<evidence type="ECO:0000256" key="7">
    <source>
        <dbReference type="ARBA" id="ARBA00022840"/>
    </source>
</evidence>
<evidence type="ECO:0000256" key="2">
    <source>
        <dbReference type="ARBA" id="ARBA00022694"/>
    </source>
</evidence>
<keyword evidence="8 10" id="KW-0460">Magnesium</keyword>
<evidence type="ECO:0000313" key="16">
    <source>
        <dbReference type="Proteomes" id="UP001268864"/>
    </source>
</evidence>
<feature type="binding site" evidence="10">
    <location>
        <position position="69"/>
    </location>
    <ligand>
        <name>Mg(2+)</name>
        <dbReference type="ChEBI" id="CHEBI:18420"/>
    </ligand>
</feature>
<feature type="binding site" evidence="10">
    <location>
        <position position="170"/>
    </location>
    <ligand>
        <name>CTP</name>
        <dbReference type="ChEBI" id="CHEBI:37563"/>
    </ligand>
</feature>
<dbReference type="GO" id="GO:0004810">
    <property type="term" value="F:CCA tRNA nucleotidyltransferase activity"/>
    <property type="evidence" value="ECO:0007669"/>
    <property type="project" value="UniProtKB-EC"/>
</dbReference>
<comment type="subunit">
    <text evidence="10">Homodimer.</text>
</comment>
<evidence type="ECO:0000256" key="6">
    <source>
        <dbReference type="ARBA" id="ARBA00022800"/>
    </source>
</evidence>
<feature type="binding site" evidence="10">
    <location>
        <position position="118"/>
    </location>
    <ligand>
        <name>Mg(2+)</name>
        <dbReference type="ChEBI" id="CHEBI:18420"/>
    </ligand>
</feature>
<keyword evidence="6 10" id="KW-0692">RNA repair</keyword>
<evidence type="ECO:0000256" key="1">
    <source>
        <dbReference type="ARBA" id="ARBA00022679"/>
    </source>
</evidence>
<dbReference type="SUPFAM" id="SSF81301">
    <property type="entry name" value="Nucleotidyltransferase"/>
    <property type="match status" value="1"/>
</dbReference>
<comment type="similarity">
    <text evidence="10">Belongs to the tRNA nucleotidyltransferase/poly(A) polymerase family. Archaeal CCA-adding enzyme subfamily.</text>
</comment>
<dbReference type="Pfam" id="PF21133">
    <property type="entry name" value="CAA_C"/>
    <property type="match status" value="2"/>
</dbReference>
<keyword evidence="3 10" id="KW-0548">Nucleotidyltransferase</keyword>
<feature type="binding site" evidence="10">
    <location>
        <position position="161"/>
    </location>
    <ligand>
        <name>ATP</name>
        <dbReference type="ChEBI" id="CHEBI:30616"/>
    </ligand>
</feature>
<comment type="miscellaneous">
    <text evidence="10">A single active site specifically recognizes both ATP and CTP and is responsible for their addition.</text>
</comment>
<evidence type="ECO:0000256" key="8">
    <source>
        <dbReference type="ARBA" id="ARBA00022842"/>
    </source>
</evidence>
<dbReference type="InterPro" id="IPR008229">
    <property type="entry name" value="CCA-adding_arc"/>
</dbReference>
<feature type="binding site" evidence="10">
    <location>
        <position position="67"/>
    </location>
    <ligand>
        <name>Mg(2+)</name>
        <dbReference type="ChEBI" id="CHEBI:18420"/>
    </ligand>
</feature>
<dbReference type="CDD" id="cd05400">
    <property type="entry name" value="NT_2-5OAS_ClassI-CCAase"/>
    <property type="match status" value="1"/>
</dbReference>
<evidence type="ECO:0000313" key="15">
    <source>
        <dbReference type="EMBL" id="MDS0282069.1"/>
    </source>
</evidence>
<feature type="region of interest" description="Disordered" evidence="11">
    <location>
        <begin position="332"/>
        <end position="364"/>
    </location>
</feature>
<dbReference type="InterPro" id="IPR011068">
    <property type="entry name" value="NuclTrfase_I-like_C"/>
</dbReference>
<dbReference type="InterPro" id="IPR048833">
    <property type="entry name" value="CAA_C"/>
</dbReference>
<dbReference type="PANTHER" id="PTHR39643:SF1">
    <property type="entry name" value="CCA-ADDING ENZYME"/>
    <property type="match status" value="1"/>
</dbReference>
<name>A0ABU2FMU4_9EURY</name>
<dbReference type="InterPro" id="IPR006116">
    <property type="entry name" value="NT_2-5OAS_ClassI-CCAase"/>
</dbReference>
<dbReference type="Pfam" id="PF01909">
    <property type="entry name" value="NTP_transf_2"/>
    <property type="match status" value="1"/>
</dbReference>
<feature type="binding site" evidence="10">
    <location>
        <position position="141"/>
    </location>
    <ligand>
        <name>CTP</name>
        <dbReference type="ChEBI" id="CHEBI:37563"/>
    </ligand>
</feature>
<feature type="domain" description="Polymerase nucleotidyl transferase" evidence="12">
    <location>
        <begin position="36"/>
        <end position="141"/>
    </location>
</feature>
<dbReference type="RefSeq" id="WP_310899902.1">
    <property type="nucleotide sequence ID" value="NZ_JAMQOS010000002.1"/>
</dbReference>
<feature type="binding site" evidence="10">
    <location>
        <position position="170"/>
    </location>
    <ligand>
        <name>ATP</name>
        <dbReference type="ChEBI" id="CHEBI:30616"/>
    </ligand>
</feature>
<dbReference type="HAMAP" id="MF_01264">
    <property type="entry name" value="CCA_arch"/>
    <property type="match status" value="1"/>
</dbReference>
<reference evidence="15 16" key="1">
    <citation type="submission" date="2022-06" db="EMBL/GenBank/DDBJ databases">
        <title>Halomicroarcula sp. a new haloarchaeum isolate from saline soil.</title>
        <authorList>
            <person name="Strakova D."/>
            <person name="Galisteo C."/>
            <person name="Sanchez-Porro C."/>
            <person name="Ventosa A."/>
        </authorList>
    </citation>
    <scope>NUCLEOTIDE SEQUENCE [LARGE SCALE GENOMIC DNA]</scope>
    <source>
        <strain evidence="15 16">S3CR25-11</strain>
    </source>
</reference>
<dbReference type="InterPro" id="IPR015329">
    <property type="entry name" value="tRNA_NucTransf2"/>
</dbReference>
<comment type="cofactor">
    <cofactor evidence="10">
        <name>Mg(2+)</name>
        <dbReference type="ChEBI" id="CHEBI:18420"/>
    </cofactor>
</comment>
<dbReference type="InterPro" id="IPR042090">
    <property type="entry name" value="CCA_tRNA_nucleotrans_2"/>
</dbReference>
<feature type="binding site" evidence="10">
    <location>
        <position position="55"/>
    </location>
    <ligand>
        <name>CTP</name>
        <dbReference type="ChEBI" id="CHEBI:37563"/>
    </ligand>
</feature>
<dbReference type="SUPFAM" id="SSF81631">
    <property type="entry name" value="PAP/OAS1 substrate-binding domain"/>
    <property type="match status" value="1"/>
</dbReference>
<dbReference type="InterPro" id="IPR002934">
    <property type="entry name" value="Polymerase_NTP_transf_dom"/>
</dbReference>
<dbReference type="InterPro" id="IPR043519">
    <property type="entry name" value="NT_sf"/>
</dbReference>
<keyword evidence="1 10" id="KW-0808">Transferase</keyword>
<evidence type="ECO:0000256" key="11">
    <source>
        <dbReference type="SAM" id="MobiDB-lite"/>
    </source>
</evidence>
<comment type="catalytic activity">
    <reaction evidence="10">
        <text>a tRNA with a 3' CCA end + 2 CTP + ATP = a tRNA with a 3' CCACCA end + 3 diphosphate</text>
        <dbReference type="Rhea" id="RHEA:76235"/>
        <dbReference type="Rhea" id="RHEA-COMP:10468"/>
        <dbReference type="Rhea" id="RHEA-COMP:18655"/>
        <dbReference type="ChEBI" id="CHEBI:30616"/>
        <dbReference type="ChEBI" id="CHEBI:33019"/>
        <dbReference type="ChEBI" id="CHEBI:37563"/>
        <dbReference type="ChEBI" id="CHEBI:83071"/>
        <dbReference type="ChEBI" id="CHEBI:195187"/>
    </reaction>
</comment>
<dbReference type="PIRSF" id="PIRSF005335">
    <property type="entry name" value="CCA_arch"/>
    <property type="match status" value="1"/>
</dbReference>
<accession>A0ABU2FMU4</accession>